<dbReference type="GO" id="GO:0015668">
    <property type="term" value="F:type III site-specific deoxyribonuclease activity"/>
    <property type="evidence" value="ECO:0007669"/>
    <property type="project" value="InterPro"/>
</dbReference>
<proteinExistence type="predicted"/>
<dbReference type="EMBL" id="FQTY01000003">
    <property type="protein sequence ID" value="SHE57375.1"/>
    <property type="molecule type" value="Genomic_DNA"/>
</dbReference>
<dbReference type="RefSeq" id="WP_072974147.1">
    <property type="nucleotide sequence ID" value="NZ_FQTY01000003.1"/>
</dbReference>
<feature type="domain" description="Helicase ATP-binding" evidence="1">
    <location>
        <begin position="84"/>
        <end position="270"/>
    </location>
</feature>
<dbReference type="InterPro" id="IPR050742">
    <property type="entry name" value="Helicase_Restrict-Modif_Enz"/>
</dbReference>
<dbReference type="STRING" id="1123404.SAMN02745784_01147"/>
<dbReference type="InterPro" id="IPR014001">
    <property type="entry name" value="Helicase_ATP-bd"/>
</dbReference>
<evidence type="ECO:0000313" key="2">
    <source>
        <dbReference type="EMBL" id="SHE57375.1"/>
    </source>
</evidence>
<dbReference type="Gene3D" id="3.40.50.300">
    <property type="entry name" value="P-loop containing nucleotide triphosphate hydrolases"/>
    <property type="match status" value="2"/>
</dbReference>
<evidence type="ECO:0000259" key="1">
    <source>
        <dbReference type="PROSITE" id="PS51192"/>
    </source>
</evidence>
<dbReference type="GeneID" id="90996037"/>
<dbReference type="InterPro" id="IPR027417">
    <property type="entry name" value="P-loop_NTPase"/>
</dbReference>
<dbReference type="GO" id="GO:0005829">
    <property type="term" value="C:cytosol"/>
    <property type="evidence" value="ECO:0007669"/>
    <property type="project" value="TreeGrafter"/>
</dbReference>
<dbReference type="SUPFAM" id="SSF52540">
    <property type="entry name" value="P-loop containing nucleoside triphosphate hydrolases"/>
    <property type="match status" value="1"/>
</dbReference>
<dbReference type="InterPro" id="IPR045572">
    <property type="entry name" value="RE_endonuc_C"/>
</dbReference>
<dbReference type="Pfam" id="PF19778">
    <property type="entry name" value="RE_endonuc"/>
    <property type="match status" value="1"/>
</dbReference>
<evidence type="ECO:0000313" key="3">
    <source>
        <dbReference type="Proteomes" id="UP000184114"/>
    </source>
</evidence>
<dbReference type="Proteomes" id="UP000184114">
    <property type="component" value="Unassembled WGS sequence"/>
</dbReference>
<organism evidence="2 3">
    <name type="scientific">Tissierella praeacuta DSM 18095</name>
    <dbReference type="NCBI Taxonomy" id="1123404"/>
    <lineage>
        <taxon>Bacteria</taxon>
        <taxon>Bacillati</taxon>
        <taxon>Bacillota</taxon>
        <taxon>Tissierellia</taxon>
        <taxon>Tissierellales</taxon>
        <taxon>Tissierellaceae</taxon>
        <taxon>Tissierella</taxon>
    </lineage>
</organism>
<name>A0A1M4UL42_9FIRM</name>
<dbReference type="GO" id="GO:0003677">
    <property type="term" value="F:DNA binding"/>
    <property type="evidence" value="ECO:0007669"/>
    <property type="project" value="InterPro"/>
</dbReference>
<protein>
    <submittedName>
        <fullName evidence="2">Type III restriction enzyme</fullName>
    </submittedName>
</protein>
<keyword evidence="3" id="KW-1185">Reference proteome</keyword>
<reference evidence="3" key="1">
    <citation type="submission" date="2016-11" db="EMBL/GenBank/DDBJ databases">
        <authorList>
            <person name="Varghese N."/>
            <person name="Submissions S."/>
        </authorList>
    </citation>
    <scope>NUCLEOTIDE SEQUENCE [LARGE SCALE GENOMIC DNA]</scope>
    <source>
        <strain evidence="3">DSM 18095</strain>
    </source>
</reference>
<dbReference type="GO" id="GO:0005524">
    <property type="term" value="F:ATP binding"/>
    <property type="evidence" value="ECO:0007669"/>
    <property type="project" value="InterPro"/>
</dbReference>
<dbReference type="AlphaFoldDB" id="A0A1M4UL42"/>
<dbReference type="PANTHER" id="PTHR47396:SF1">
    <property type="entry name" value="ATP-DEPENDENT HELICASE IRC3-RELATED"/>
    <property type="match status" value="1"/>
</dbReference>
<sequence>MKIKFKEQQFQKDAVRSVIDCFKGQPREISNYTLDKGKIKKGDLDQTSFLDTDKGFKNKKILLRNVDVLDNIKKVQKNNGLIQSKKLEGEYNLTIEMETGTGKTYTYIRTMYELFNHYGWNKYIVVVPSIAIREGVYKSFQMTEQHFMDIYGHKIRYFIYNSRHLNKLETFASDSGINVMIINSQAFNVRGKDARRIYMELDEFNTRKPIDVIASANPILIIDEPQSVEGKTTKEALKAFNPLFTLRYSATHREEYNKIYRLDTLDAYNEKLVKKIRVKGIEVKGSRGTNEYIYLEEINLSKKGYPLAKIEYEVKGTNGIRKESRYVDIDFDLYSHSNYMEQYRGYRVSEINGYNNTIHFTNGITLRAGEVQGDISELNMRRIQIRETIKSHFEKERELFNQGIKVLSLFFIDEVAKYRQYDKDGNELNGIYSTIFEEEYINILNEYINLFDDPYVKYLKSIDLKKTHDGYFSIDKNKRMIDPTVKGKEKESDDETAFDKIMKNKERLLSFEEPIRFIFSHSALREGWDNPNVFQICTLKHSDSTVGKRQEVGRGLRLCVNKYGERMDKEVLGEDVHEVNMLTVVASESYESFAKELQSDIAKSLSDRPRKADKDFFKNKIIKNKEGKEILIDEKLANNLQFTFIQNGYVDINYELTDKYFKDLEENKLIIPEELKEFEEGIIQLVGKIYVEGKTDLVEDARDQNVKDIKVNDNFNKKEFKELWDKINIKTAYYVDFDTEELIRNAIASLDKDLKVADLTYEVRIGEMEEISSKEELEKGEAFVVKEAEIDKLKANYHSSIKYDLIGKLVDETKLTRNAIVRILQGIRANTFYLFQKNPEEFIIKAAKLINEQKAHIIIEHIIYNKIDEVFDINIFTDNKLKGILGKDIIETKRHIYDYLKYDSSKEKEFAEEMDIRPEVIVYAKLPRGFYIPTPVGKYSPDWAIVFDEEKIKHIYFVAETKGKLESLEFDTRGVERAKILCAKKHFEKISNGEVKYHAVGSYEQLMEKIMKGN</sequence>
<dbReference type="Pfam" id="PF04851">
    <property type="entry name" value="ResIII"/>
    <property type="match status" value="1"/>
</dbReference>
<gene>
    <name evidence="2" type="ORF">SAMN02745784_01147</name>
</gene>
<dbReference type="PROSITE" id="PS51192">
    <property type="entry name" value="HELICASE_ATP_BIND_1"/>
    <property type="match status" value="1"/>
</dbReference>
<dbReference type="PANTHER" id="PTHR47396">
    <property type="entry name" value="TYPE I RESTRICTION ENZYME ECOKI R PROTEIN"/>
    <property type="match status" value="1"/>
</dbReference>
<dbReference type="InterPro" id="IPR006935">
    <property type="entry name" value="Helicase/UvrB_N"/>
</dbReference>
<accession>A0A1M4UL42</accession>